<evidence type="ECO:0000313" key="16">
    <source>
        <dbReference type="EMBL" id="MBG6141489.1"/>
    </source>
</evidence>
<dbReference type="SUPFAM" id="SSF51905">
    <property type="entry name" value="FAD/NAD(P)-binding domain"/>
    <property type="match status" value="1"/>
</dbReference>
<keyword evidence="9" id="KW-0274">FAD</keyword>
<feature type="domain" description="NADH-rubredoxin oxidoreductase C-terminal" evidence="15">
    <location>
        <begin position="311"/>
        <end position="371"/>
    </location>
</feature>
<dbReference type="GO" id="GO:0016491">
    <property type="term" value="F:oxidoreductase activity"/>
    <property type="evidence" value="ECO:0007669"/>
    <property type="project" value="UniProtKB-KW"/>
</dbReference>
<dbReference type="InterPro" id="IPR041575">
    <property type="entry name" value="Rubredoxin_C"/>
</dbReference>
<dbReference type="PANTHER" id="PTHR43809:SF1">
    <property type="entry name" value="NITRITE REDUCTASE (NADH) LARGE SUBUNIT"/>
    <property type="match status" value="1"/>
</dbReference>
<dbReference type="PRINTS" id="PR00368">
    <property type="entry name" value="FADPNR"/>
</dbReference>
<dbReference type="Pfam" id="PF07992">
    <property type="entry name" value="Pyr_redox_2"/>
    <property type="match status" value="1"/>
</dbReference>
<keyword evidence="11" id="KW-0408">Iron</keyword>
<comment type="pathway">
    <text evidence="4">Nitrogen metabolism; nitrate reduction (assimilation).</text>
</comment>
<dbReference type="GO" id="GO:0046872">
    <property type="term" value="F:metal ion binding"/>
    <property type="evidence" value="ECO:0007669"/>
    <property type="project" value="UniProtKB-KW"/>
</dbReference>
<evidence type="ECO:0000256" key="10">
    <source>
        <dbReference type="ARBA" id="ARBA00023002"/>
    </source>
</evidence>
<gene>
    <name evidence="16" type="ORF">IW245_007683</name>
</gene>
<comment type="caution">
    <text evidence="16">The sequence shown here is derived from an EMBL/GenBank/DDBJ whole genome shotgun (WGS) entry which is preliminary data.</text>
</comment>
<dbReference type="InterPro" id="IPR016156">
    <property type="entry name" value="FAD/NAD-linked_Rdtase_dimer_sf"/>
</dbReference>
<keyword evidence="8" id="KW-0479">Metal-binding</keyword>
<accession>A0A8J7GKW5</accession>
<dbReference type="GO" id="GO:0051536">
    <property type="term" value="F:iron-sulfur cluster binding"/>
    <property type="evidence" value="ECO:0007669"/>
    <property type="project" value="UniProtKB-KW"/>
</dbReference>
<dbReference type="InterPro" id="IPR041854">
    <property type="entry name" value="BFD-like_2Fe2S-bd_dom_sf"/>
</dbReference>
<dbReference type="EC" id="1.7.99.4" evidence="16"/>
<evidence type="ECO:0000256" key="3">
    <source>
        <dbReference type="ARBA" id="ARBA00001974"/>
    </source>
</evidence>
<dbReference type="EMBL" id="JADOUF010000001">
    <property type="protein sequence ID" value="MBG6141489.1"/>
    <property type="molecule type" value="Genomic_DNA"/>
</dbReference>
<dbReference type="RefSeq" id="WP_197007891.1">
    <property type="nucleotide sequence ID" value="NZ_BONS01000013.1"/>
</dbReference>
<dbReference type="Gene3D" id="3.30.390.30">
    <property type="match status" value="1"/>
</dbReference>
<dbReference type="InterPro" id="IPR007419">
    <property type="entry name" value="BFD-like_2Fe2S-bd_dom"/>
</dbReference>
<evidence type="ECO:0000256" key="9">
    <source>
        <dbReference type="ARBA" id="ARBA00022827"/>
    </source>
</evidence>
<dbReference type="Pfam" id="PF04324">
    <property type="entry name" value="Fer2_BFD"/>
    <property type="match status" value="1"/>
</dbReference>
<evidence type="ECO:0000313" key="17">
    <source>
        <dbReference type="Proteomes" id="UP000622552"/>
    </source>
</evidence>
<dbReference type="AlphaFoldDB" id="A0A8J7GKW5"/>
<evidence type="ECO:0000256" key="12">
    <source>
        <dbReference type="ARBA" id="ARBA00023014"/>
    </source>
</evidence>
<name>A0A8J7GKW5_9ACTN</name>
<sequence>MRITIIGYGMAGARLATLLAREHDVTVYGAEPHAAYNRILLSGLLAGAYQETDLALPASNVDLRLGVTAIDVDRVARTVDGEPYDALVLATGSRAIIPPIKGLTCDDGDLHPNVAAFRTLEDCRRILSATGSHPVVLGGGLLGVEAARGLAGRGPVTLVHGAPHLLERQLDPAGGAVLADTLAAMGITVRVDAQAVAYADGVLRLADGTELPADPLVVSCGVRAETTLAESIGLAVGRGVLVDDELRASDPDIYAIGDCAEHRNTVYGLVAPAWEQAAVLAGVLGEVAAARSSGARPGDGSSVRYTGSRLVTRLKAAGIDLAAMGHLDGEENLSFTDPSRGTYARLAITDGRLRGAILIGDNPTVGTITQLFDRRTPVPADRRSLLLGRISAAAAPAETPALMPDAAVVCRCNTVTKGDIVRCGGRTVPQIAERTNATTGCGGCTDAVRGIADWLSTVDPVMEEV</sequence>
<evidence type="ECO:0000256" key="11">
    <source>
        <dbReference type="ARBA" id="ARBA00023004"/>
    </source>
</evidence>
<protein>
    <submittedName>
        <fullName evidence="16">Assimilatory nitrate reductase electron transfer subunit</fullName>
        <ecNumber evidence="16">1.7.99.4</ecNumber>
    </submittedName>
</protein>
<keyword evidence="10 16" id="KW-0560">Oxidoreductase</keyword>
<dbReference type="InterPro" id="IPR023753">
    <property type="entry name" value="FAD/NAD-binding_dom"/>
</dbReference>
<keyword evidence="7" id="KW-0285">Flavoprotein</keyword>
<evidence type="ECO:0000256" key="2">
    <source>
        <dbReference type="ARBA" id="ARBA00001966"/>
    </source>
</evidence>
<dbReference type="Gene3D" id="3.50.50.60">
    <property type="entry name" value="FAD/NAD(P)-binding domain"/>
    <property type="match status" value="2"/>
</dbReference>
<comment type="similarity">
    <text evidence="5">Belongs to the nitrite and sulfite reductase 4Fe-4S domain family.</text>
</comment>
<keyword evidence="17" id="KW-1185">Reference proteome</keyword>
<comment type="cofactor">
    <cofactor evidence="1">
        <name>siroheme</name>
        <dbReference type="ChEBI" id="CHEBI:60052"/>
    </cofactor>
</comment>
<dbReference type="Gene3D" id="1.10.10.1100">
    <property type="entry name" value="BFD-like [2Fe-2S]-binding domain"/>
    <property type="match status" value="1"/>
</dbReference>
<proteinExistence type="inferred from homology"/>
<dbReference type="Pfam" id="PF18267">
    <property type="entry name" value="Rubredoxin_C"/>
    <property type="match status" value="1"/>
</dbReference>
<feature type="domain" description="FAD/NAD(P)-binding" evidence="14">
    <location>
        <begin position="2"/>
        <end position="277"/>
    </location>
</feature>
<dbReference type="InterPro" id="IPR052034">
    <property type="entry name" value="NasD-like"/>
</dbReference>
<feature type="domain" description="BFD-like [2Fe-2S]-binding" evidence="13">
    <location>
        <begin position="408"/>
        <end position="451"/>
    </location>
</feature>
<dbReference type="PANTHER" id="PTHR43809">
    <property type="entry name" value="NITRITE REDUCTASE (NADH) LARGE SUBUNIT"/>
    <property type="match status" value="1"/>
</dbReference>
<evidence type="ECO:0000256" key="1">
    <source>
        <dbReference type="ARBA" id="ARBA00001929"/>
    </source>
</evidence>
<evidence type="ECO:0000259" key="15">
    <source>
        <dbReference type="Pfam" id="PF18267"/>
    </source>
</evidence>
<evidence type="ECO:0000256" key="5">
    <source>
        <dbReference type="ARBA" id="ARBA00010429"/>
    </source>
</evidence>
<keyword evidence="6" id="KW-0349">Heme</keyword>
<keyword evidence="12" id="KW-0411">Iron-sulfur</keyword>
<evidence type="ECO:0000256" key="8">
    <source>
        <dbReference type="ARBA" id="ARBA00022723"/>
    </source>
</evidence>
<comment type="cofactor">
    <cofactor evidence="3">
        <name>FAD</name>
        <dbReference type="ChEBI" id="CHEBI:57692"/>
    </cofactor>
</comment>
<dbReference type="InterPro" id="IPR036188">
    <property type="entry name" value="FAD/NAD-bd_sf"/>
</dbReference>
<dbReference type="Proteomes" id="UP000622552">
    <property type="component" value="Unassembled WGS sequence"/>
</dbReference>
<evidence type="ECO:0000259" key="14">
    <source>
        <dbReference type="Pfam" id="PF07992"/>
    </source>
</evidence>
<reference evidence="16" key="1">
    <citation type="submission" date="2020-11" db="EMBL/GenBank/DDBJ databases">
        <title>Sequencing the genomes of 1000 actinobacteria strains.</title>
        <authorList>
            <person name="Klenk H.-P."/>
        </authorList>
    </citation>
    <scope>NUCLEOTIDE SEQUENCE</scope>
    <source>
        <strain evidence="16">DSM 45356</strain>
    </source>
</reference>
<evidence type="ECO:0000256" key="7">
    <source>
        <dbReference type="ARBA" id="ARBA00022630"/>
    </source>
</evidence>
<organism evidence="16 17">
    <name type="scientific">Longispora fulva</name>
    <dbReference type="NCBI Taxonomy" id="619741"/>
    <lineage>
        <taxon>Bacteria</taxon>
        <taxon>Bacillati</taxon>
        <taxon>Actinomycetota</taxon>
        <taxon>Actinomycetes</taxon>
        <taxon>Micromonosporales</taxon>
        <taxon>Micromonosporaceae</taxon>
        <taxon>Longispora</taxon>
    </lineage>
</organism>
<evidence type="ECO:0000259" key="13">
    <source>
        <dbReference type="Pfam" id="PF04324"/>
    </source>
</evidence>
<evidence type="ECO:0000256" key="6">
    <source>
        <dbReference type="ARBA" id="ARBA00022617"/>
    </source>
</evidence>
<evidence type="ECO:0000256" key="4">
    <source>
        <dbReference type="ARBA" id="ARBA00005096"/>
    </source>
</evidence>
<comment type="cofactor">
    <cofactor evidence="2">
        <name>[4Fe-4S] cluster</name>
        <dbReference type="ChEBI" id="CHEBI:49883"/>
    </cofactor>
</comment>